<dbReference type="EMBL" id="CM009753">
    <property type="protein sequence ID" value="PUZ53507.1"/>
    <property type="molecule type" value="Genomic_DNA"/>
</dbReference>
<keyword evidence="2" id="KW-1185">Reference proteome</keyword>
<sequence>MAQTIWGLGGNTLKSLSFKCTKQLMNAILNHKIYEENFPELNSTARENPCMFSNRIRCEEKKFSKCSMTYGHMEILIQK</sequence>
<accession>A0A2T7DD69</accession>
<evidence type="ECO:0000313" key="1">
    <source>
        <dbReference type="EMBL" id="PUZ53507.1"/>
    </source>
</evidence>
<dbReference type="OrthoDB" id="185373at2759"/>
<gene>
    <name evidence="1" type="ORF">GQ55_5G057100</name>
</gene>
<proteinExistence type="predicted"/>
<evidence type="ECO:0000313" key="2">
    <source>
        <dbReference type="Proteomes" id="UP000244336"/>
    </source>
</evidence>
<protein>
    <submittedName>
        <fullName evidence="1">Uncharacterized protein</fullName>
    </submittedName>
</protein>
<name>A0A2T7DD69_9POAL</name>
<organism evidence="1 2">
    <name type="scientific">Panicum hallii var. hallii</name>
    <dbReference type="NCBI Taxonomy" id="1504633"/>
    <lineage>
        <taxon>Eukaryota</taxon>
        <taxon>Viridiplantae</taxon>
        <taxon>Streptophyta</taxon>
        <taxon>Embryophyta</taxon>
        <taxon>Tracheophyta</taxon>
        <taxon>Spermatophyta</taxon>
        <taxon>Magnoliopsida</taxon>
        <taxon>Liliopsida</taxon>
        <taxon>Poales</taxon>
        <taxon>Poaceae</taxon>
        <taxon>PACMAD clade</taxon>
        <taxon>Panicoideae</taxon>
        <taxon>Panicodae</taxon>
        <taxon>Paniceae</taxon>
        <taxon>Panicinae</taxon>
        <taxon>Panicum</taxon>
        <taxon>Panicum sect. Panicum</taxon>
    </lineage>
</organism>
<dbReference type="Gramene" id="PUZ53507">
    <property type="protein sequence ID" value="PUZ53507"/>
    <property type="gene ID" value="GQ55_5G057100"/>
</dbReference>
<dbReference type="AlphaFoldDB" id="A0A2T7DD69"/>
<reference evidence="1 2" key="1">
    <citation type="submission" date="2018-04" db="EMBL/GenBank/DDBJ databases">
        <title>WGS assembly of Panicum hallii var. hallii HAL2.</title>
        <authorList>
            <person name="Lovell J."/>
            <person name="Jenkins J."/>
            <person name="Lowry D."/>
            <person name="Mamidi S."/>
            <person name="Sreedasyam A."/>
            <person name="Weng X."/>
            <person name="Barry K."/>
            <person name="Bonette J."/>
            <person name="Campitelli B."/>
            <person name="Daum C."/>
            <person name="Gordon S."/>
            <person name="Gould B."/>
            <person name="Lipzen A."/>
            <person name="MacQueen A."/>
            <person name="Palacio-Mejia J."/>
            <person name="Plott C."/>
            <person name="Shakirov E."/>
            <person name="Shu S."/>
            <person name="Yoshinaga Y."/>
            <person name="Zane M."/>
            <person name="Rokhsar D."/>
            <person name="Grimwood J."/>
            <person name="Schmutz J."/>
            <person name="Juenger T."/>
        </authorList>
    </citation>
    <scope>NUCLEOTIDE SEQUENCE [LARGE SCALE GENOMIC DNA]</scope>
    <source>
        <strain evidence="2">cv. HAL2</strain>
    </source>
</reference>
<dbReference type="Proteomes" id="UP000244336">
    <property type="component" value="Chromosome 5"/>
</dbReference>